<dbReference type="PANTHER" id="PTHR24007">
    <property type="entry name" value="BRCA1-ASSOCIATED PROTEIN"/>
    <property type="match status" value="1"/>
</dbReference>
<feature type="domain" description="RING-type" evidence="7">
    <location>
        <begin position="326"/>
        <end position="366"/>
    </location>
</feature>
<dbReference type="Proteomes" id="UP001152320">
    <property type="component" value="Chromosome 4"/>
</dbReference>
<dbReference type="InterPro" id="IPR001841">
    <property type="entry name" value="Znf_RING"/>
</dbReference>
<dbReference type="CDD" id="cd12718">
    <property type="entry name" value="RRM_BRAP2"/>
    <property type="match status" value="1"/>
</dbReference>
<dbReference type="Pfam" id="PF13639">
    <property type="entry name" value="zf-RING_2"/>
    <property type="match status" value="1"/>
</dbReference>
<feature type="region of interest" description="Disordered" evidence="6">
    <location>
        <begin position="98"/>
        <end position="117"/>
    </location>
</feature>
<evidence type="ECO:0000256" key="1">
    <source>
        <dbReference type="ARBA" id="ARBA00022723"/>
    </source>
</evidence>
<dbReference type="GO" id="GO:0007265">
    <property type="term" value="P:Ras protein signal transduction"/>
    <property type="evidence" value="ECO:0007669"/>
    <property type="project" value="TreeGrafter"/>
</dbReference>
<dbReference type="SUPFAM" id="SSF57850">
    <property type="entry name" value="RING/U-box"/>
    <property type="match status" value="2"/>
</dbReference>
<dbReference type="AlphaFoldDB" id="A0A9Q1HEI3"/>
<dbReference type="GO" id="GO:0061630">
    <property type="term" value="F:ubiquitin protein ligase activity"/>
    <property type="evidence" value="ECO:0007669"/>
    <property type="project" value="TreeGrafter"/>
</dbReference>
<evidence type="ECO:0000259" key="8">
    <source>
        <dbReference type="PROSITE" id="PS50271"/>
    </source>
</evidence>
<feature type="compositionally biased region" description="Basic and acidic residues" evidence="6">
    <location>
        <begin position="153"/>
        <end position="181"/>
    </location>
</feature>
<dbReference type="SMART" id="SM00184">
    <property type="entry name" value="RING"/>
    <property type="match status" value="1"/>
</dbReference>
<keyword evidence="1" id="KW-0479">Metal-binding</keyword>
<dbReference type="FunFam" id="3.30.40.10:FF:000159">
    <property type="entry name" value="BRCA1-associated protein-like"/>
    <property type="match status" value="1"/>
</dbReference>
<evidence type="ECO:0000256" key="2">
    <source>
        <dbReference type="ARBA" id="ARBA00022771"/>
    </source>
</evidence>
<dbReference type="Pfam" id="PF07576">
    <property type="entry name" value="BRAP2"/>
    <property type="match status" value="1"/>
</dbReference>
<dbReference type="CDD" id="cd16457">
    <property type="entry name" value="RING-H2_BRAP2"/>
    <property type="match status" value="1"/>
</dbReference>
<feature type="region of interest" description="Disordered" evidence="6">
    <location>
        <begin position="642"/>
        <end position="664"/>
    </location>
</feature>
<keyword evidence="2 4" id="KW-0863">Zinc-finger</keyword>
<feature type="coiled-coil region" evidence="5">
    <location>
        <begin position="498"/>
        <end position="532"/>
    </location>
</feature>
<reference evidence="9" key="1">
    <citation type="submission" date="2021-10" db="EMBL/GenBank/DDBJ databases">
        <title>Tropical sea cucumber genome reveals ecological adaptation and Cuvierian tubules defense mechanism.</title>
        <authorList>
            <person name="Chen T."/>
        </authorList>
    </citation>
    <scope>NUCLEOTIDE SEQUENCE</scope>
    <source>
        <strain evidence="9">Nanhai2018</strain>
        <tissue evidence="9">Muscle</tissue>
    </source>
</reference>
<feature type="domain" description="UBP-type" evidence="8">
    <location>
        <begin position="363"/>
        <end position="455"/>
    </location>
</feature>
<dbReference type="PROSITE" id="PS50089">
    <property type="entry name" value="ZF_RING_2"/>
    <property type="match status" value="1"/>
</dbReference>
<name>A0A9Q1HEI3_HOLLE</name>
<evidence type="ECO:0000256" key="6">
    <source>
        <dbReference type="SAM" id="MobiDB-lite"/>
    </source>
</evidence>
<evidence type="ECO:0000256" key="3">
    <source>
        <dbReference type="ARBA" id="ARBA00022833"/>
    </source>
</evidence>
<keyword evidence="10" id="KW-1185">Reference proteome</keyword>
<keyword evidence="5" id="KW-0175">Coiled coil</keyword>
<dbReference type="Gene3D" id="3.30.40.10">
    <property type="entry name" value="Zinc/RING finger domain, C3HC4 (zinc finger)"/>
    <property type="match status" value="2"/>
</dbReference>
<evidence type="ECO:0000313" key="9">
    <source>
        <dbReference type="EMBL" id="KAJ8043035.1"/>
    </source>
</evidence>
<evidence type="ECO:0000313" key="10">
    <source>
        <dbReference type="Proteomes" id="UP001152320"/>
    </source>
</evidence>
<dbReference type="Pfam" id="PF02148">
    <property type="entry name" value="zf-UBP"/>
    <property type="match status" value="1"/>
</dbReference>
<dbReference type="SMART" id="SM00290">
    <property type="entry name" value="ZnF_UBP"/>
    <property type="match status" value="1"/>
</dbReference>
<evidence type="ECO:0000259" key="7">
    <source>
        <dbReference type="PROSITE" id="PS50089"/>
    </source>
</evidence>
<dbReference type="InterPro" id="IPR011422">
    <property type="entry name" value="BRAP2/ETP1_RRM"/>
</dbReference>
<evidence type="ECO:0000256" key="4">
    <source>
        <dbReference type="PROSITE-ProRule" id="PRU00502"/>
    </source>
</evidence>
<evidence type="ECO:0000256" key="5">
    <source>
        <dbReference type="SAM" id="Coils"/>
    </source>
</evidence>
<dbReference type="InterPro" id="IPR034932">
    <property type="entry name" value="BRAP2_RRM"/>
</dbReference>
<feature type="coiled-coil region" evidence="5">
    <location>
        <begin position="587"/>
        <end position="614"/>
    </location>
</feature>
<dbReference type="GO" id="GO:0008270">
    <property type="term" value="F:zinc ion binding"/>
    <property type="evidence" value="ECO:0007669"/>
    <property type="project" value="UniProtKB-KW"/>
</dbReference>
<dbReference type="InterPro" id="IPR013083">
    <property type="entry name" value="Znf_RING/FYVE/PHD"/>
</dbReference>
<gene>
    <name evidence="9" type="ORF">HOLleu_09960</name>
</gene>
<accession>A0A9Q1HEI3</accession>
<organism evidence="9 10">
    <name type="scientific">Holothuria leucospilota</name>
    <name type="common">Black long sea cucumber</name>
    <name type="synonym">Mertensiothuria leucospilota</name>
    <dbReference type="NCBI Taxonomy" id="206669"/>
    <lineage>
        <taxon>Eukaryota</taxon>
        <taxon>Metazoa</taxon>
        <taxon>Echinodermata</taxon>
        <taxon>Eleutherozoa</taxon>
        <taxon>Echinozoa</taxon>
        <taxon>Holothuroidea</taxon>
        <taxon>Aspidochirotacea</taxon>
        <taxon>Aspidochirotida</taxon>
        <taxon>Holothuriidae</taxon>
        <taxon>Holothuria</taxon>
    </lineage>
</organism>
<feature type="region of interest" description="Disordered" evidence="6">
    <location>
        <begin position="37"/>
        <end position="65"/>
    </location>
</feature>
<dbReference type="InterPro" id="IPR047243">
    <property type="entry name" value="RING-H2_BRAP2"/>
</dbReference>
<dbReference type="EMBL" id="JAIZAY010000004">
    <property type="protein sequence ID" value="KAJ8043035.1"/>
    <property type="molecule type" value="Genomic_DNA"/>
</dbReference>
<feature type="region of interest" description="Disordered" evidence="6">
    <location>
        <begin position="133"/>
        <end position="198"/>
    </location>
</feature>
<dbReference type="PANTHER" id="PTHR24007:SF7">
    <property type="entry name" value="BRCA1-ASSOCIATED PROTEIN"/>
    <property type="match status" value="1"/>
</dbReference>
<protein>
    <submittedName>
        <fullName evidence="9">BRCA1-associated protein</fullName>
    </submittedName>
</protein>
<dbReference type="GO" id="GO:0016567">
    <property type="term" value="P:protein ubiquitination"/>
    <property type="evidence" value="ECO:0007669"/>
    <property type="project" value="TreeGrafter"/>
</dbReference>
<dbReference type="InterPro" id="IPR001607">
    <property type="entry name" value="Znf_UBP"/>
</dbReference>
<sequence>MSISHCVIRLEIADDCNFVTNIGFLSECRMAEAVENLASEKSDKRRPTSPPISPPVSSEDVKRFHGKRDLHEITVETYTREADNVSFFLDIPESADINFEREKSESEASTTEGRPLLDSISKVVSSNASTVTFGDFQPKEDIPSNQDTAATDRLLKGQKNKEDSTRESRRPSTSKRGRDDDGLSDGGSTLTSRDLPFLSGNPSVEVTKGIIHLFKENHTTPLDDDVPRSEMLCMLAVPASMTCHSLLQFLAPCGEGLQYVRIIRDTTPNQFMVRAADEVYKEFNNQPFNSFEDSRCHLVYVASVECMKSNEGAFLPLPYHTELPTCHICLERMDESVDGILTILCNHTFHGSCLTKWGDTSCPICRHSQTPEQVEDNYCFECGSQESLWICLVCGHIGCGRYVETHAFRHFEETQHTYAMQLGNHRVWDYAGDNYVHRLVQNKADGKPVEMGGTVEQDEKMDSITLEFNYLLSSQLDSQRKYFEEKIARVEEDALVRVSEEETRSKKTLEERDRVEQQLQLLIKEKGLIEKRFASVNTKLKKITSELKEEREVNVSFMNQFVCQWFIFLTQINRCLRENQKPWQEKVTTLETALQQIQETKDKEIEDLKEQLRDVMFYLEAQNTINQSPDGTRQEIQEGQIVMGATAGTPTGRSANRKGRKKGK</sequence>
<feature type="compositionally biased region" description="Basic residues" evidence="6">
    <location>
        <begin position="655"/>
        <end position="664"/>
    </location>
</feature>
<dbReference type="PROSITE" id="PS50271">
    <property type="entry name" value="ZF_UBP"/>
    <property type="match status" value="1"/>
</dbReference>
<dbReference type="GO" id="GO:0005737">
    <property type="term" value="C:cytoplasm"/>
    <property type="evidence" value="ECO:0007669"/>
    <property type="project" value="TreeGrafter"/>
</dbReference>
<dbReference type="OrthoDB" id="273556at2759"/>
<proteinExistence type="predicted"/>
<keyword evidence="3" id="KW-0862">Zinc</keyword>
<comment type="caution">
    <text evidence="9">The sequence shown here is derived from an EMBL/GenBank/DDBJ whole genome shotgun (WGS) entry which is preliminary data.</text>
</comment>